<feature type="compositionally biased region" description="Basic residues" evidence="1">
    <location>
        <begin position="28"/>
        <end position="43"/>
    </location>
</feature>
<comment type="caution">
    <text evidence="2">The sequence shown here is derived from an EMBL/GenBank/DDBJ whole genome shotgun (WGS) entry which is preliminary data.</text>
</comment>
<feature type="region of interest" description="Disordered" evidence="1">
    <location>
        <begin position="20"/>
        <end position="43"/>
    </location>
</feature>
<sequence length="175" mass="20487">MVCEFRVMYRTFIEGTRIGKQEENIKMPRPRGRSQRAGKRKPRHTTTLIDEFLDDSSPIRHMFFPNMKMAKDPNKDAGNDSLYYYPGKIWLDTEGNPIQAHGGGVLFDERSRTYYWYGEYKDGPTYHAHKRAAARLFNLSLLSRAQLKKDSKVNNSWRFIQVVFFVIVHSSLGEF</sequence>
<protein>
    <submittedName>
        <fullName evidence="2">Glycoside hydrolase, family 43</fullName>
    </submittedName>
</protein>
<dbReference type="GO" id="GO:0016787">
    <property type="term" value="F:hydrolase activity"/>
    <property type="evidence" value="ECO:0007669"/>
    <property type="project" value="UniProtKB-KW"/>
</dbReference>
<gene>
    <name evidence="2" type="ORF">OLEA9_A118064</name>
</gene>
<evidence type="ECO:0000313" key="2">
    <source>
        <dbReference type="EMBL" id="CAA2991981.1"/>
    </source>
</evidence>
<dbReference type="AlphaFoldDB" id="A0A8S0SG56"/>
<dbReference type="Proteomes" id="UP000594638">
    <property type="component" value="Unassembled WGS sequence"/>
</dbReference>
<organism evidence="2 3">
    <name type="scientific">Olea europaea subsp. europaea</name>
    <dbReference type="NCBI Taxonomy" id="158383"/>
    <lineage>
        <taxon>Eukaryota</taxon>
        <taxon>Viridiplantae</taxon>
        <taxon>Streptophyta</taxon>
        <taxon>Embryophyta</taxon>
        <taxon>Tracheophyta</taxon>
        <taxon>Spermatophyta</taxon>
        <taxon>Magnoliopsida</taxon>
        <taxon>eudicotyledons</taxon>
        <taxon>Gunneridae</taxon>
        <taxon>Pentapetalae</taxon>
        <taxon>asterids</taxon>
        <taxon>lamiids</taxon>
        <taxon>Lamiales</taxon>
        <taxon>Oleaceae</taxon>
        <taxon>Oleeae</taxon>
        <taxon>Olea</taxon>
    </lineage>
</organism>
<dbReference type="PANTHER" id="PTHR22925">
    <property type="entry name" value="GLYCOSYL HYDROLASE 43 FAMILY MEMBER"/>
    <property type="match status" value="1"/>
</dbReference>
<dbReference type="Gramene" id="OE9A118064T1">
    <property type="protein sequence ID" value="OE9A118064C1"/>
    <property type="gene ID" value="OE9A118064"/>
</dbReference>
<evidence type="ECO:0000256" key="1">
    <source>
        <dbReference type="SAM" id="MobiDB-lite"/>
    </source>
</evidence>
<evidence type="ECO:0000313" key="3">
    <source>
        <dbReference type="Proteomes" id="UP000594638"/>
    </source>
</evidence>
<dbReference type="Gene3D" id="2.115.10.20">
    <property type="entry name" value="Glycosyl hydrolase domain, family 43"/>
    <property type="match status" value="1"/>
</dbReference>
<dbReference type="OrthoDB" id="1725899at2759"/>
<keyword evidence="3" id="KW-1185">Reference proteome</keyword>
<dbReference type="PANTHER" id="PTHR22925:SF3">
    <property type="entry name" value="GLYCOSYL HYDROLASE FAMILY PROTEIN 43"/>
    <property type="match status" value="1"/>
</dbReference>
<proteinExistence type="predicted"/>
<dbReference type="InterPro" id="IPR023296">
    <property type="entry name" value="Glyco_hydro_beta-prop_sf"/>
</dbReference>
<keyword evidence="2" id="KW-0378">Hydrolase</keyword>
<accession>A0A8S0SG56</accession>
<name>A0A8S0SG56_OLEEU</name>
<dbReference type="EMBL" id="CACTIH010005430">
    <property type="protein sequence ID" value="CAA2991981.1"/>
    <property type="molecule type" value="Genomic_DNA"/>
</dbReference>
<reference evidence="2 3" key="1">
    <citation type="submission" date="2019-12" db="EMBL/GenBank/DDBJ databases">
        <authorList>
            <person name="Alioto T."/>
            <person name="Alioto T."/>
            <person name="Gomez Garrido J."/>
        </authorList>
    </citation>
    <scope>NUCLEOTIDE SEQUENCE [LARGE SCALE GENOMIC DNA]</scope>
</reference>